<dbReference type="GO" id="GO:0046872">
    <property type="term" value="F:metal ion binding"/>
    <property type="evidence" value="ECO:0007669"/>
    <property type="project" value="UniProtKB-KW"/>
</dbReference>
<keyword evidence="7 9" id="KW-0904">Protein phosphatase</keyword>
<reference evidence="12" key="1">
    <citation type="submission" date="2021-01" db="EMBL/GenBank/DDBJ databases">
        <authorList>
            <person name="Corre E."/>
            <person name="Pelletier E."/>
            <person name="Niang G."/>
            <person name="Scheremetjew M."/>
            <person name="Finn R."/>
            <person name="Kale V."/>
            <person name="Holt S."/>
            <person name="Cochrane G."/>
            <person name="Meng A."/>
            <person name="Brown T."/>
            <person name="Cohen L."/>
        </authorList>
    </citation>
    <scope>NUCLEOTIDE SEQUENCE</scope>
    <source>
        <strain evidence="12">SL-175</strain>
    </source>
</reference>
<keyword evidence="5 9" id="KW-0378">Hydrolase</keyword>
<sequence length="255" mass="26488">MGCGASSPAVQTPESVAEDVALYNNTIAETPPKHASTANGAGDEESTKGAKSGDGEEDAEAKGSDTRHKRLTVVNRNASLDLGAGLTELLKECEDEGAPIADLLIACATRAGKEPGYRKTNQDSYAVHEKFASTTGSFFAVFDGHGPNGHLVSGLAKERVPALLLATKAHRDALRSDPAHALTRAFANVDGELNDADGIDIEYSGSTAVACVLQGSTLTTAWCGDSRAVLAREVGGRMEVVALTEDHKPDGAGER</sequence>
<keyword evidence="8" id="KW-0464">Manganese</keyword>
<feature type="compositionally biased region" description="Basic and acidic residues" evidence="10">
    <location>
        <begin position="45"/>
        <end position="66"/>
    </location>
</feature>
<protein>
    <recommendedName>
        <fullName evidence="3">protein-serine/threonine phosphatase</fullName>
        <ecNumber evidence="3">3.1.3.16</ecNumber>
    </recommendedName>
</protein>
<dbReference type="InterPro" id="IPR015655">
    <property type="entry name" value="PP2C"/>
</dbReference>
<evidence type="ECO:0000256" key="1">
    <source>
        <dbReference type="ARBA" id="ARBA00001936"/>
    </source>
</evidence>
<dbReference type="InterPro" id="IPR001932">
    <property type="entry name" value="PPM-type_phosphatase-like_dom"/>
</dbReference>
<dbReference type="Pfam" id="PF00481">
    <property type="entry name" value="PP2C"/>
    <property type="match status" value="1"/>
</dbReference>
<dbReference type="CDD" id="cd00143">
    <property type="entry name" value="PP2Cc"/>
    <property type="match status" value="1"/>
</dbReference>
<dbReference type="GO" id="GO:0004722">
    <property type="term" value="F:protein serine/threonine phosphatase activity"/>
    <property type="evidence" value="ECO:0007669"/>
    <property type="project" value="UniProtKB-EC"/>
</dbReference>
<dbReference type="InterPro" id="IPR000222">
    <property type="entry name" value="PP2C_BS"/>
</dbReference>
<dbReference type="PROSITE" id="PS01032">
    <property type="entry name" value="PPM_1"/>
    <property type="match status" value="1"/>
</dbReference>
<evidence type="ECO:0000256" key="4">
    <source>
        <dbReference type="ARBA" id="ARBA00022723"/>
    </source>
</evidence>
<evidence type="ECO:0000256" key="10">
    <source>
        <dbReference type="SAM" id="MobiDB-lite"/>
    </source>
</evidence>
<gene>
    <name evidence="12" type="ORF">MANT1106_LOCUS22593</name>
</gene>
<dbReference type="AlphaFoldDB" id="A0A7S0T2C7"/>
<evidence type="ECO:0000256" key="9">
    <source>
        <dbReference type="RuleBase" id="RU003465"/>
    </source>
</evidence>
<evidence type="ECO:0000313" key="12">
    <source>
        <dbReference type="EMBL" id="CAD8723377.1"/>
    </source>
</evidence>
<evidence type="ECO:0000259" key="11">
    <source>
        <dbReference type="PROSITE" id="PS51746"/>
    </source>
</evidence>
<keyword evidence="6" id="KW-0460">Magnesium</keyword>
<dbReference type="InterPro" id="IPR036457">
    <property type="entry name" value="PPM-type-like_dom_sf"/>
</dbReference>
<evidence type="ECO:0000256" key="2">
    <source>
        <dbReference type="ARBA" id="ARBA00001946"/>
    </source>
</evidence>
<dbReference type="PROSITE" id="PS51746">
    <property type="entry name" value="PPM_2"/>
    <property type="match status" value="1"/>
</dbReference>
<evidence type="ECO:0000256" key="7">
    <source>
        <dbReference type="ARBA" id="ARBA00022912"/>
    </source>
</evidence>
<evidence type="ECO:0000256" key="3">
    <source>
        <dbReference type="ARBA" id="ARBA00013081"/>
    </source>
</evidence>
<keyword evidence="4" id="KW-0479">Metal-binding</keyword>
<feature type="non-terminal residue" evidence="12">
    <location>
        <position position="255"/>
    </location>
</feature>
<organism evidence="12">
    <name type="scientific">Mantoniella antarctica</name>
    <dbReference type="NCBI Taxonomy" id="81844"/>
    <lineage>
        <taxon>Eukaryota</taxon>
        <taxon>Viridiplantae</taxon>
        <taxon>Chlorophyta</taxon>
        <taxon>Mamiellophyceae</taxon>
        <taxon>Mamiellales</taxon>
        <taxon>Mamiellaceae</taxon>
        <taxon>Mantoniella</taxon>
    </lineage>
</organism>
<comment type="cofactor">
    <cofactor evidence="2">
        <name>Mg(2+)</name>
        <dbReference type="ChEBI" id="CHEBI:18420"/>
    </cofactor>
</comment>
<dbReference type="SUPFAM" id="SSF81606">
    <property type="entry name" value="PP2C-like"/>
    <property type="match status" value="1"/>
</dbReference>
<feature type="region of interest" description="Disordered" evidence="10">
    <location>
        <begin position="23"/>
        <end position="70"/>
    </location>
</feature>
<name>A0A7S0T2C7_9CHLO</name>
<dbReference type="EMBL" id="HBFC01038059">
    <property type="protein sequence ID" value="CAD8723377.1"/>
    <property type="molecule type" value="Transcribed_RNA"/>
</dbReference>
<comment type="similarity">
    <text evidence="9">Belongs to the PP2C family.</text>
</comment>
<dbReference type="PANTHER" id="PTHR47992">
    <property type="entry name" value="PROTEIN PHOSPHATASE"/>
    <property type="match status" value="1"/>
</dbReference>
<evidence type="ECO:0000256" key="6">
    <source>
        <dbReference type="ARBA" id="ARBA00022842"/>
    </source>
</evidence>
<feature type="domain" description="PPM-type phosphatase" evidence="11">
    <location>
        <begin position="104"/>
        <end position="255"/>
    </location>
</feature>
<dbReference type="SMART" id="SM00332">
    <property type="entry name" value="PP2Cc"/>
    <property type="match status" value="1"/>
</dbReference>
<accession>A0A7S0T2C7</accession>
<dbReference type="EC" id="3.1.3.16" evidence="3"/>
<dbReference type="Gene3D" id="3.60.40.10">
    <property type="entry name" value="PPM-type phosphatase domain"/>
    <property type="match status" value="1"/>
</dbReference>
<comment type="cofactor">
    <cofactor evidence="1">
        <name>Mn(2+)</name>
        <dbReference type="ChEBI" id="CHEBI:29035"/>
    </cofactor>
</comment>
<evidence type="ECO:0000256" key="8">
    <source>
        <dbReference type="ARBA" id="ARBA00023211"/>
    </source>
</evidence>
<proteinExistence type="inferred from homology"/>
<evidence type="ECO:0000256" key="5">
    <source>
        <dbReference type="ARBA" id="ARBA00022801"/>
    </source>
</evidence>